<dbReference type="Proteomes" id="UP000008281">
    <property type="component" value="Unassembled WGS sequence"/>
</dbReference>
<dbReference type="HOGENOM" id="CLU_2442945_0_0_1"/>
<keyword evidence="2" id="KW-1185">Reference proteome</keyword>
<name>E3M8R4_CAERE</name>
<proteinExistence type="predicted"/>
<accession>E3M8R4</accession>
<dbReference type="AlphaFoldDB" id="E3M8R4"/>
<gene>
    <name evidence="1" type="ORF">CRE_13922</name>
</gene>
<dbReference type="EMBL" id="DS268429">
    <property type="protein sequence ID" value="EFO95828.1"/>
    <property type="molecule type" value="Genomic_DNA"/>
</dbReference>
<protein>
    <submittedName>
        <fullName evidence="1">Uncharacterized protein</fullName>
    </submittedName>
</protein>
<sequence length="90" mass="10740">MSTMIFGYLSSLWFISFGKSEMMWIIISFVVYTLCLLHVLTVVIVFFCLKSHYFELAEGLRHLKVQKNNILEEYGNYKINKNKFFGSRRR</sequence>
<evidence type="ECO:0000313" key="2">
    <source>
        <dbReference type="Proteomes" id="UP000008281"/>
    </source>
</evidence>
<organism evidence="2">
    <name type="scientific">Caenorhabditis remanei</name>
    <name type="common">Caenorhabditis vulgaris</name>
    <dbReference type="NCBI Taxonomy" id="31234"/>
    <lineage>
        <taxon>Eukaryota</taxon>
        <taxon>Metazoa</taxon>
        <taxon>Ecdysozoa</taxon>
        <taxon>Nematoda</taxon>
        <taxon>Chromadorea</taxon>
        <taxon>Rhabditida</taxon>
        <taxon>Rhabditina</taxon>
        <taxon>Rhabditomorpha</taxon>
        <taxon>Rhabditoidea</taxon>
        <taxon>Rhabditidae</taxon>
        <taxon>Peloderinae</taxon>
        <taxon>Caenorhabditis</taxon>
    </lineage>
</organism>
<reference evidence="1" key="1">
    <citation type="submission" date="2007-07" db="EMBL/GenBank/DDBJ databases">
        <title>PCAP assembly of the Caenorhabditis remanei genome.</title>
        <authorList>
            <consortium name="The Caenorhabditis remanei Sequencing Consortium"/>
            <person name="Wilson R.K."/>
        </authorList>
    </citation>
    <scope>NUCLEOTIDE SEQUENCE [LARGE SCALE GENOMIC DNA]</scope>
    <source>
        <strain evidence="1">PB4641</strain>
    </source>
</reference>
<evidence type="ECO:0000313" key="1">
    <source>
        <dbReference type="EMBL" id="EFO95828.1"/>
    </source>
</evidence>